<sequence>MEVSIPRDHFLERVLLGMQIVTVVCIFLIQPKSLDPHDWTFRAVILSSALAIVSTASHLLIPALTFCFHGHLLLVAAALAMDLYAILVIYGPLVWRA</sequence>
<proteinExistence type="predicted"/>
<dbReference type="EMBL" id="JBJKBG010000005">
    <property type="protein sequence ID" value="KAL3741125.1"/>
    <property type="molecule type" value="Genomic_DNA"/>
</dbReference>
<name>A0ABD3KMN9_EUCGL</name>
<organism evidence="2 3">
    <name type="scientific">Eucalyptus globulus</name>
    <name type="common">Tasmanian blue gum</name>
    <dbReference type="NCBI Taxonomy" id="34317"/>
    <lineage>
        <taxon>Eukaryota</taxon>
        <taxon>Viridiplantae</taxon>
        <taxon>Streptophyta</taxon>
        <taxon>Embryophyta</taxon>
        <taxon>Tracheophyta</taxon>
        <taxon>Spermatophyta</taxon>
        <taxon>Magnoliopsida</taxon>
        <taxon>eudicotyledons</taxon>
        <taxon>Gunneridae</taxon>
        <taxon>Pentapetalae</taxon>
        <taxon>rosids</taxon>
        <taxon>malvids</taxon>
        <taxon>Myrtales</taxon>
        <taxon>Myrtaceae</taxon>
        <taxon>Myrtoideae</taxon>
        <taxon>Eucalypteae</taxon>
        <taxon>Eucalyptus</taxon>
    </lineage>
</organism>
<keyword evidence="3" id="KW-1185">Reference proteome</keyword>
<evidence type="ECO:0000313" key="2">
    <source>
        <dbReference type="EMBL" id="KAL3741125.1"/>
    </source>
</evidence>
<dbReference type="Proteomes" id="UP001634007">
    <property type="component" value="Unassembled WGS sequence"/>
</dbReference>
<dbReference type="AlphaFoldDB" id="A0ABD3KMN9"/>
<accession>A0ABD3KMN9</accession>
<gene>
    <name evidence="2" type="ORF">ACJRO7_022266</name>
</gene>
<keyword evidence="1" id="KW-0812">Transmembrane</keyword>
<keyword evidence="1" id="KW-0472">Membrane</keyword>
<feature type="transmembrane region" description="Helical" evidence="1">
    <location>
        <begin position="41"/>
        <end position="61"/>
    </location>
</feature>
<feature type="transmembrane region" description="Helical" evidence="1">
    <location>
        <begin position="73"/>
        <end position="95"/>
    </location>
</feature>
<keyword evidence="1" id="KW-1133">Transmembrane helix</keyword>
<evidence type="ECO:0000313" key="3">
    <source>
        <dbReference type="Proteomes" id="UP001634007"/>
    </source>
</evidence>
<comment type="caution">
    <text evidence="2">The sequence shown here is derived from an EMBL/GenBank/DDBJ whole genome shotgun (WGS) entry which is preliminary data.</text>
</comment>
<reference evidence="2 3" key="1">
    <citation type="submission" date="2024-11" db="EMBL/GenBank/DDBJ databases">
        <title>Chromosome-level genome assembly of Eucalyptus globulus Labill. provides insights into its genome evolution.</title>
        <authorList>
            <person name="Li X."/>
        </authorList>
    </citation>
    <scope>NUCLEOTIDE SEQUENCE [LARGE SCALE GENOMIC DNA]</scope>
    <source>
        <strain evidence="2">CL2024</strain>
        <tissue evidence="2">Fresh tender leaves</tissue>
    </source>
</reference>
<protein>
    <recommendedName>
        <fullName evidence="4">MARVEL domain-containing protein</fullName>
    </recommendedName>
</protein>
<evidence type="ECO:0000256" key="1">
    <source>
        <dbReference type="SAM" id="Phobius"/>
    </source>
</evidence>
<feature type="transmembrane region" description="Helical" evidence="1">
    <location>
        <begin position="12"/>
        <end position="29"/>
    </location>
</feature>
<evidence type="ECO:0008006" key="4">
    <source>
        <dbReference type="Google" id="ProtNLM"/>
    </source>
</evidence>